<dbReference type="AlphaFoldDB" id="A0A7K0DFM6"/>
<feature type="compositionally biased region" description="Gly residues" evidence="1">
    <location>
        <begin position="553"/>
        <end position="563"/>
    </location>
</feature>
<organism evidence="2 3">
    <name type="scientific">Nocardia aurantia</name>
    <dbReference type="NCBI Taxonomy" id="2585199"/>
    <lineage>
        <taxon>Bacteria</taxon>
        <taxon>Bacillati</taxon>
        <taxon>Actinomycetota</taxon>
        <taxon>Actinomycetes</taxon>
        <taxon>Mycobacteriales</taxon>
        <taxon>Nocardiaceae</taxon>
        <taxon>Nocardia</taxon>
    </lineage>
</organism>
<proteinExistence type="predicted"/>
<gene>
    <name evidence="2" type="ORF">NRB56_01510</name>
</gene>
<name>A0A7K0DFM6_9NOCA</name>
<sequence length="574" mass="63319">MNEIDVTEDGGLGASFDEVAVATAQRFGVCIRPMVLERTDITTGARALVPVPCGSTMEAKCPACARKAKALRLAQCREGWHLDHEPQIPRARPTYDQTGLMCYRADLIAALADPANAHEASELQEEIAWADHELIALGMRGKTPAVPDPGTGADTDSTDTDTDSTDTDMDGEVDAAGEGESRRRSTRRREDVAGLPRLPVTDRTIGHEYAGKYLPSMMITLTLDSYGHVHSSDGTPVDPDSYDYRRAAWDAVWISRLFSRWVQNLRRAVGWNVQYFASVEPQRRGAPHIHVAIRGAIPHRIIRQVTAATYHQVWWPHPDRVVYSGDRMPVWDRESRTFLDPSTREPLRDWAAAMESTWDDDTPAHTVTFGAQVHSKGILGGTEEVTRHIGYLCKYLTKSVSEVLEAKTVRQHAHYDRLHAALRMTPCSPRCAVWLLYGIVPKGANARMQPGQCKARAHRRETLGLPGNRVLTSERWTGKTLGDHKADRLEFVRRTLAGVGIDKPAPDPRGFTWSTVAPGTRIPSRAQLLLAAIAERIAWRAEYDRAMLAAYPDGGGGPHGGVGENRSATGPVTS</sequence>
<evidence type="ECO:0000313" key="2">
    <source>
        <dbReference type="EMBL" id="MQY24603.1"/>
    </source>
</evidence>
<feature type="compositionally biased region" description="Basic and acidic residues" evidence="1">
    <location>
        <begin position="179"/>
        <end position="192"/>
    </location>
</feature>
<dbReference type="EMBL" id="WEGI01000001">
    <property type="protein sequence ID" value="MQY24603.1"/>
    <property type="molecule type" value="Genomic_DNA"/>
</dbReference>
<accession>A0A7K0DFM6</accession>
<feature type="region of interest" description="Disordered" evidence="1">
    <location>
        <begin position="552"/>
        <end position="574"/>
    </location>
</feature>
<reference evidence="2 3" key="1">
    <citation type="submission" date="2019-10" db="EMBL/GenBank/DDBJ databases">
        <title>Nocardia macrotermitis sp. nov. and Nocardia aurantia sp. nov., isolated from the gut of fungus growing-termite Macrotermes natalensis.</title>
        <authorList>
            <person name="Benndorf R."/>
            <person name="Schwitalla J."/>
            <person name="Martin K."/>
            <person name="De Beer W."/>
            <person name="Kaster A.-K."/>
            <person name="Vollmers J."/>
            <person name="Poulsen M."/>
            <person name="Beemelmanns C."/>
        </authorList>
    </citation>
    <scope>NUCLEOTIDE SEQUENCE [LARGE SCALE GENOMIC DNA]</scope>
    <source>
        <strain evidence="2 3">RB56</strain>
    </source>
</reference>
<dbReference type="RefSeq" id="WP_227837039.1">
    <property type="nucleotide sequence ID" value="NZ_WEGI01000001.1"/>
</dbReference>
<evidence type="ECO:0000256" key="1">
    <source>
        <dbReference type="SAM" id="MobiDB-lite"/>
    </source>
</evidence>
<keyword evidence="3" id="KW-1185">Reference proteome</keyword>
<dbReference type="Pfam" id="PF20199">
    <property type="entry name" value="RepSA"/>
    <property type="match status" value="1"/>
</dbReference>
<feature type="compositionally biased region" description="Acidic residues" evidence="1">
    <location>
        <begin position="156"/>
        <end position="177"/>
    </location>
</feature>
<comment type="caution">
    <text evidence="2">The sequence shown here is derived from an EMBL/GenBank/DDBJ whole genome shotgun (WGS) entry which is preliminary data.</text>
</comment>
<feature type="region of interest" description="Disordered" evidence="1">
    <location>
        <begin position="141"/>
        <end position="193"/>
    </location>
</feature>
<dbReference type="InterPro" id="IPR046828">
    <property type="entry name" value="RepSA"/>
</dbReference>
<protein>
    <recommendedName>
        <fullName evidence="4">Replication initiator protein</fullName>
    </recommendedName>
</protein>
<evidence type="ECO:0000313" key="3">
    <source>
        <dbReference type="Proteomes" id="UP000431401"/>
    </source>
</evidence>
<evidence type="ECO:0008006" key="4">
    <source>
        <dbReference type="Google" id="ProtNLM"/>
    </source>
</evidence>
<dbReference type="Proteomes" id="UP000431401">
    <property type="component" value="Unassembled WGS sequence"/>
</dbReference>